<name>A0ABP0FIX5_CLALP</name>
<sequence>MAEAAHQLIFADFDLFRGIQFCSSLLVIIVEMKTLLFFLALGSLGRVASAVGWIPQTCTDFCLSSHLCPNARDVMNRFLRQDSIGCKLCVTRRCSSHHVMTQYSSCVLESRLSCSNCHLTNEEILVTIECERCERRCANQQDSLLNNQGQQSTLAPPSRQTDPFVAESAEPSPTSNSGESCQQLCRSVKMCGDEEAQDAMPSQECILCTALACRNVAARNDSSFANCILGARDSCAECQNQLPTMSCDSCVADCMQKKFSTTTRPPQTPPGGISGANNPAPHRNFRTNNIQQPSNTKDQTSAFRANTVSQRLRYLFIIRFLRRRN</sequence>
<feature type="compositionally biased region" description="Polar residues" evidence="1">
    <location>
        <begin position="148"/>
        <end position="161"/>
    </location>
</feature>
<feature type="compositionally biased region" description="Polar residues" evidence="1">
    <location>
        <begin position="171"/>
        <end position="180"/>
    </location>
</feature>
<feature type="region of interest" description="Disordered" evidence="1">
    <location>
        <begin position="261"/>
        <end position="303"/>
    </location>
</feature>
<feature type="compositionally biased region" description="Polar residues" evidence="1">
    <location>
        <begin position="286"/>
        <end position="303"/>
    </location>
</feature>
<evidence type="ECO:0000313" key="3">
    <source>
        <dbReference type="Proteomes" id="UP001642483"/>
    </source>
</evidence>
<keyword evidence="3" id="KW-1185">Reference proteome</keyword>
<proteinExistence type="predicted"/>
<dbReference type="Proteomes" id="UP001642483">
    <property type="component" value="Unassembled WGS sequence"/>
</dbReference>
<dbReference type="EMBL" id="CAWYQH010000068">
    <property type="protein sequence ID" value="CAK8679625.1"/>
    <property type="molecule type" value="Genomic_DNA"/>
</dbReference>
<accession>A0ABP0FIX5</accession>
<feature type="region of interest" description="Disordered" evidence="1">
    <location>
        <begin position="148"/>
        <end position="180"/>
    </location>
</feature>
<gene>
    <name evidence="2" type="ORF">CVLEPA_LOCUS9889</name>
</gene>
<organism evidence="2 3">
    <name type="scientific">Clavelina lepadiformis</name>
    <name type="common">Light-bulb sea squirt</name>
    <name type="synonym">Ascidia lepadiformis</name>
    <dbReference type="NCBI Taxonomy" id="159417"/>
    <lineage>
        <taxon>Eukaryota</taxon>
        <taxon>Metazoa</taxon>
        <taxon>Chordata</taxon>
        <taxon>Tunicata</taxon>
        <taxon>Ascidiacea</taxon>
        <taxon>Aplousobranchia</taxon>
        <taxon>Clavelinidae</taxon>
        <taxon>Clavelina</taxon>
    </lineage>
</organism>
<evidence type="ECO:0000313" key="2">
    <source>
        <dbReference type="EMBL" id="CAK8679625.1"/>
    </source>
</evidence>
<protein>
    <submittedName>
        <fullName evidence="2">Uncharacterized protein</fullName>
    </submittedName>
</protein>
<reference evidence="2 3" key="1">
    <citation type="submission" date="2024-02" db="EMBL/GenBank/DDBJ databases">
        <authorList>
            <person name="Daric V."/>
            <person name="Darras S."/>
        </authorList>
    </citation>
    <scope>NUCLEOTIDE SEQUENCE [LARGE SCALE GENOMIC DNA]</scope>
</reference>
<evidence type="ECO:0000256" key="1">
    <source>
        <dbReference type="SAM" id="MobiDB-lite"/>
    </source>
</evidence>
<comment type="caution">
    <text evidence="2">The sequence shown here is derived from an EMBL/GenBank/DDBJ whole genome shotgun (WGS) entry which is preliminary data.</text>
</comment>